<dbReference type="EMBL" id="CP133762">
    <property type="protein sequence ID" value="WMX44075.1"/>
    <property type="molecule type" value="Genomic_DNA"/>
</dbReference>
<feature type="region of interest" description="Disordered" evidence="2">
    <location>
        <begin position="423"/>
        <end position="496"/>
    </location>
</feature>
<gene>
    <name evidence="3" type="ORF">RGF97_03275</name>
</gene>
<feature type="region of interest" description="Disordered" evidence="2">
    <location>
        <begin position="1"/>
        <end position="41"/>
    </location>
</feature>
<comment type="similarity">
    <text evidence="1">Belongs to the cytochrome P450 family.</text>
</comment>
<proteinExistence type="inferred from homology"/>
<dbReference type="InterPro" id="IPR017972">
    <property type="entry name" value="Cyt_P450_CS"/>
</dbReference>
<evidence type="ECO:0000313" key="4">
    <source>
        <dbReference type="Proteomes" id="UP001250858"/>
    </source>
</evidence>
<protein>
    <submittedName>
        <fullName evidence="3">Cytochrome P450</fullName>
    </submittedName>
</protein>
<dbReference type="PRINTS" id="PR00359">
    <property type="entry name" value="BP450"/>
</dbReference>
<dbReference type="InterPro" id="IPR002397">
    <property type="entry name" value="Cyt_P450_B"/>
</dbReference>
<dbReference type="PROSITE" id="PS00086">
    <property type="entry name" value="CYTOCHROME_P450"/>
    <property type="match status" value="1"/>
</dbReference>
<sequence>MTLPSSEHAAGASGLVPPPGCPAHAATGPGGRTRLHGPLAETDPMGLYEELRAAHGPVAPVLLEGDVRAWLVLGYTENRDVATRSTQFSRDPRIWHGWTSGEIDAETSPLVPMIGWRPDCVNADGEEHQRLRGAVTASLDQFDHRGLRRHINRFAHELIDSFCEKGEAELVDRFTEQLPMLTLTHLLGMSEEGAPRLVHAARDLFKATETSLASNALVIESLEQIVRDKKRSPGHDIASALLAHPANLTDEEVMQHLRLVLLAGYETTANLMSNVLRMVVTDPRFRGSLAGGQMTLPEAVEQVLWDEPPLMVCPARFANGDTTLGGQHIKAGDMLLLGLAAGNVDETIRPDPATPVHHNRAHLSFSAGSHECPGQDIGRIIADTGIDILLTRLPDIVLAVPEERLTWRSSTWARHLTALPVSFAPRPPRGAQLPAPLPAPPPRTVGRPATAAPTETARAAGPAEPAAGSPVSAPSAGASGTVPAAGPGTAGRTEVRPRWWRRLGRLLRRR</sequence>
<evidence type="ECO:0000256" key="2">
    <source>
        <dbReference type="SAM" id="MobiDB-lite"/>
    </source>
</evidence>
<dbReference type="RefSeq" id="WP_246095244.1">
    <property type="nucleotide sequence ID" value="NZ_CP133762.1"/>
</dbReference>
<dbReference type="PANTHER" id="PTHR46696:SF1">
    <property type="entry name" value="CYTOCHROME P450 YJIB-RELATED"/>
    <property type="match status" value="1"/>
</dbReference>
<dbReference type="PANTHER" id="PTHR46696">
    <property type="entry name" value="P450, PUTATIVE (EUROFUNG)-RELATED"/>
    <property type="match status" value="1"/>
</dbReference>
<dbReference type="Gene3D" id="1.10.630.10">
    <property type="entry name" value="Cytochrome P450"/>
    <property type="match status" value="1"/>
</dbReference>
<evidence type="ECO:0000256" key="1">
    <source>
        <dbReference type="ARBA" id="ARBA00010617"/>
    </source>
</evidence>
<dbReference type="InterPro" id="IPR036396">
    <property type="entry name" value="Cyt_P450_sf"/>
</dbReference>
<feature type="compositionally biased region" description="Low complexity" evidence="2">
    <location>
        <begin position="444"/>
        <end position="492"/>
    </location>
</feature>
<organism evidence="3 4">
    <name type="scientific">Streptomyces roseicoloratus</name>
    <dbReference type="NCBI Taxonomy" id="2508722"/>
    <lineage>
        <taxon>Bacteria</taxon>
        <taxon>Bacillati</taxon>
        <taxon>Actinomycetota</taxon>
        <taxon>Actinomycetes</taxon>
        <taxon>Kitasatosporales</taxon>
        <taxon>Streptomycetaceae</taxon>
        <taxon>Streptomyces</taxon>
    </lineage>
</organism>
<dbReference type="CDD" id="cd20623">
    <property type="entry name" value="CYP_unk"/>
    <property type="match status" value="1"/>
</dbReference>
<name>A0ABY9RQ69_9ACTN</name>
<reference evidence="3 4" key="1">
    <citation type="submission" date="2023-09" db="EMBL/GenBank/DDBJ databases">
        <title>Complete genome of Streptomyces roseicoloratus T14.</title>
        <authorList>
            <person name="Bashizi T."/>
            <person name="Kim M.-J."/>
            <person name="Lee G."/>
            <person name="Tagele S.B."/>
            <person name="Shin J.-H."/>
        </authorList>
    </citation>
    <scope>NUCLEOTIDE SEQUENCE [LARGE SCALE GENOMIC DNA]</scope>
    <source>
        <strain evidence="3 4">T14</strain>
    </source>
</reference>
<keyword evidence="4" id="KW-1185">Reference proteome</keyword>
<evidence type="ECO:0000313" key="3">
    <source>
        <dbReference type="EMBL" id="WMX44075.1"/>
    </source>
</evidence>
<dbReference type="SUPFAM" id="SSF48264">
    <property type="entry name" value="Cytochrome P450"/>
    <property type="match status" value="1"/>
</dbReference>
<accession>A0ABY9RQ69</accession>
<dbReference type="Proteomes" id="UP001250858">
    <property type="component" value="Chromosome"/>
</dbReference>